<keyword evidence="2" id="KW-1185">Reference proteome</keyword>
<organism evidence="1 2">
    <name type="scientific">Streptomyces rubiginosohelvolus</name>
    <dbReference type="NCBI Taxonomy" id="67362"/>
    <lineage>
        <taxon>Bacteria</taxon>
        <taxon>Bacillati</taxon>
        <taxon>Actinomycetota</taxon>
        <taxon>Actinomycetes</taxon>
        <taxon>Kitasatosporales</taxon>
        <taxon>Streptomycetaceae</taxon>
        <taxon>Streptomyces</taxon>
    </lineage>
</organism>
<dbReference type="RefSeq" id="WP_382775152.1">
    <property type="nucleotide sequence ID" value="NZ_JBHXKZ010000018.1"/>
</dbReference>
<name>A0ABW6F3M6_9ACTN</name>
<sequence length="65" mass="6823">MAPLIHAARTAQYLAVRAITLHGLAHPVTLALLAAASTAASRAWDRGHPVHAIHSAAAQRADRAR</sequence>
<dbReference type="EMBL" id="JBHXKZ010000018">
    <property type="protein sequence ID" value="MFD4825156.1"/>
    <property type="molecule type" value="Genomic_DNA"/>
</dbReference>
<protein>
    <submittedName>
        <fullName evidence="1">Uncharacterized protein</fullName>
    </submittedName>
</protein>
<gene>
    <name evidence="1" type="ORF">ACFWOQ_21535</name>
</gene>
<evidence type="ECO:0000313" key="1">
    <source>
        <dbReference type="EMBL" id="MFD4825156.1"/>
    </source>
</evidence>
<accession>A0ABW6F3M6</accession>
<proteinExistence type="predicted"/>
<evidence type="ECO:0000313" key="2">
    <source>
        <dbReference type="Proteomes" id="UP001598352"/>
    </source>
</evidence>
<dbReference type="Proteomes" id="UP001598352">
    <property type="component" value="Unassembled WGS sequence"/>
</dbReference>
<reference evidence="1 2" key="1">
    <citation type="submission" date="2024-09" db="EMBL/GenBank/DDBJ databases">
        <title>The Natural Products Discovery Center: Release of the First 8490 Sequenced Strains for Exploring Actinobacteria Biosynthetic Diversity.</title>
        <authorList>
            <person name="Kalkreuter E."/>
            <person name="Kautsar S.A."/>
            <person name="Yang D."/>
            <person name="Bader C.D."/>
            <person name="Teijaro C.N."/>
            <person name="Fluegel L."/>
            <person name="Davis C.M."/>
            <person name="Simpson J.R."/>
            <person name="Lauterbach L."/>
            <person name="Steele A.D."/>
            <person name="Gui C."/>
            <person name="Meng S."/>
            <person name="Li G."/>
            <person name="Viehrig K."/>
            <person name="Ye F."/>
            <person name="Su P."/>
            <person name="Kiefer A.F."/>
            <person name="Nichols A."/>
            <person name="Cepeda A.J."/>
            <person name="Yan W."/>
            <person name="Fan B."/>
            <person name="Jiang Y."/>
            <person name="Adhikari A."/>
            <person name="Zheng C.-J."/>
            <person name="Schuster L."/>
            <person name="Cowan T.M."/>
            <person name="Smanski M.J."/>
            <person name="Chevrette M.G."/>
            <person name="De Carvalho L.P.S."/>
            <person name="Shen B."/>
        </authorList>
    </citation>
    <scope>NUCLEOTIDE SEQUENCE [LARGE SCALE GENOMIC DNA]</scope>
    <source>
        <strain evidence="1 2">NPDC058428</strain>
    </source>
</reference>
<comment type="caution">
    <text evidence="1">The sequence shown here is derived from an EMBL/GenBank/DDBJ whole genome shotgun (WGS) entry which is preliminary data.</text>
</comment>